<feature type="domain" description="Aminoglycoside phosphotransferase" evidence="1">
    <location>
        <begin position="87"/>
        <end position="307"/>
    </location>
</feature>
<organism evidence="2 3">
    <name type="scientific">Cyclocybe aegerita</name>
    <name type="common">Black poplar mushroom</name>
    <name type="synonym">Agrocybe aegerita</name>
    <dbReference type="NCBI Taxonomy" id="1973307"/>
    <lineage>
        <taxon>Eukaryota</taxon>
        <taxon>Fungi</taxon>
        <taxon>Dikarya</taxon>
        <taxon>Basidiomycota</taxon>
        <taxon>Agaricomycotina</taxon>
        <taxon>Agaricomycetes</taxon>
        <taxon>Agaricomycetidae</taxon>
        <taxon>Agaricales</taxon>
        <taxon>Agaricineae</taxon>
        <taxon>Bolbitiaceae</taxon>
        <taxon>Cyclocybe</taxon>
    </lineage>
</organism>
<dbReference type="Pfam" id="PF01636">
    <property type="entry name" value="APH"/>
    <property type="match status" value="1"/>
</dbReference>
<dbReference type="PANTHER" id="PTHR21310:SF13">
    <property type="entry name" value="AMINOGLYCOSIDE PHOSPHOTRANSFERASE DOMAIN-CONTAINING PROTEIN"/>
    <property type="match status" value="1"/>
</dbReference>
<evidence type="ECO:0000313" key="3">
    <source>
        <dbReference type="Proteomes" id="UP000467700"/>
    </source>
</evidence>
<keyword evidence="3" id="KW-1185">Reference proteome</keyword>
<dbReference type="SUPFAM" id="SSF56112">
    <property type="entry name" value="Protein kinase-like (PK-like)"/>
    <property type="match status" value="1"/>
</dbReference>
<comment type="caution">
    <text evidence="2">The sequence shown here is derived from an EMBL/GenBank/DDBJ whole genome shotgun (WGS) entry which is preliminary data.</text>
</comment>
<gene>
    <name evidence="2" type="ORF">AAE3_LOCUS8609</name>
</gene>
<sequence>METPISPASSAHDHYPPHLERTLQAVNWSALAALAVDIYQASTFTWGAQLHGASNLVRFLKLCSNEDVKVVIRVPYTLEEGINEKEKELSRLAMESEVATMEYVSSHSHIPVPHVIAYSSSSDGGGIGFPYMNMSKADGTPLCSVWNEMQAEQCEVMLRQVVEIILQLSSLRFESIGAIFKRKGGTDHSSWMTLPLTKINSDEIWTIWPEGADKTFTSAFDYWITYATRNIKRIDRNNFGSMKDYDYVYAWLHRSLVPSLYNTSLNTKGFPINHSDFHSQNILIIDANTPSPRITAILDWEGSFTGPTSSFTQYPLFIVDHPFWEGDHPMRPRNKQDQTMFNRLMHEAEGKLDPDGGLPLSQAFEASHGVYLFEQLVSFPYWMGGQLFHPLFEHFFGEKETNREAFSWAYYSTMINGPLKDKADQFKNETIVRQEAVEILGEDSVVFKLTRSQFKSLALQNLDKFPPGGEVRKWLDSKYANE</sequence>
<dbReference type="InterPro" id="IPR051678">
    <property type="entry name" value="AGP_Transferase"/>
</dbReference>
<dbReference type="PANTHER" id="PTHR21310">
    <property type="entry name" value="AMINOGLYCOSIDE PHOSPHOTRANSFERASE-RELATED-RELATED"/>
    <property type="match status" value="1"/>
</dbReference>
<protein>
    <recommendedName>
        <fullName evidence="1">Aminoglycoside phosphotransferase domain-containing protein</fullName>
    </recommendedName>
</protein>
<dbReference type="OrthoDB" id="2906425at2759"/>
<name>A0A8S0X3V7_CYCAE</name>
<evidence type="ECO:0000313" key="2">
    <source>
        <dbReference type="EMBL" id="CAA7266322.1"/>
    </source>
</evidence>
<proteinExistence type="predicted"/>
<accession>A0A8S0X3V7</accession>
<dbReference type="Gene3D" id="3.90.1200.10">
    <property type="match status" value="1"/>
</dbReference>
<evidence type="ECO:0000259" key="1">
    <source>
        <dbReference type="Pfam" id="PF01636"/>
    </source>
</evidence>
<dbReference type="EMBL" id="CACVBS010000054">
    <property type="protein sequence ID" value="CAA7266322.1"/>
    <property type="molecule type" value="Genomic_DNA"/>
</dbReference>
<dbReference type="AlphaFoldDB" id="A0A8S0X3V7"/>
<reference evidence="2 3" key="1">
    <citation type="submission" date="2020-01" db="EMBL/GenBank/DDBJ databases">
        <authorList>
            <person name="Gupta K D."/>
        </authorList>
    </citation>
    <scope>NUCLEOTIDE SEQUENCE [LARGE SCALE GENOMIC DNA]</scope>
</reference>
<dbReference type="Proteomes" id="UP000467700">
    <property type="component" value="Unassembled WGS sequence"/>
</dbReference>
<dbReference type="InterPro" id="IPR002575">
    <property type="entry name" value="Aminoglycoside_PTrfase"/>
</dbReference>
<dbReference type="InterPro" id="IPR011009">
    <property type="entry name" value="Kinase-like_dom_sf"/>
</dbReference>